<dbReference type="Proteomes" id="UP001140076">
    <property type="component" value="Unassembled WGS sequence"/>
</dbReference>
<reference evidence="2" key="1">
    <citation type="submission" date="2021-10" db="EMBL/GenBank/DDBJ databases">
        <title>Streptomonospora sp. nov., isolated from mangrove soil.</title>
        <authorList>
            <person name="Chen X."/>
            <person name="Ge X."/>
            <person name="Liu W."/>
        </authorList>
    </citation>
    <scope>NUCLEOTIDE SEQUENCE</scope>
    <source>
        <strain evidence="2">S1-112</strain>
    </source>
</reference>
<evidence type="ECO:0000313" key="2">
    <source>
        <dbReference type="EMBL" id="MDA0567760.1"/>
    </source>
</evidence>
<dbReference type="RefSeq" id="WP_270074996.1">
    <property type="nucleotide sequence ID" value="NZ_JAJAQC010000075.1"/>
</dbReference>
<name>A0A9X3NRC1_9ACTN</name>
<evidence type="ECO:0000313" key="3">
    <source>
        <dbReference type="Proteomes" id="UP001140076"/>
    </source>
</evidence>
<evidence type="ECO:0008006" key="4">
    <source>
        <dbReference type="Google" id="ProtNLM"/>
    </source>
</evidence>
<organism evidence="2 3">
    <name type="scientific">Streptomonospora mangrovi</name>
    <dbReference type="NCBI Taxonomy" id="2883123"/>
    <lineage>
        <taxon>Bacteria</taxon>
        <taxon>Bacillati</taxon>
        <taxon>Actinomycetota</taxon>
        <taxon>Actinomycetes</taxon>
        <taxon>Streptosporangiales</taxon>
        <taxon>Nocardiopsidaceae</taxon>
        <taxon>Streptomonospora</taxon>
    </lineage>
</organism>
<protein>
    <recommendedName>
        <fullName evidence="4">Lipocalin-like domain-containing protein</fullName>
    </recommendedName>
</protein>
<proteinExistence type="predicted"/>
<gene>
    <name evidence="2" type="ORF">LG943_26060</name>
</gene>
<keyword evidence="1" id="KW-0732">Signal</keyword>
<sequence length="151" mass="15751">MRKPVRRAVAGVVAAGVLGISAACAGQAALSEYVLGTWQCTVRFPAETVAATVEVGEGTYTLTTADGDFSDAGTWQVEGDGVTITSGEIDGLRVLGVPEQRQDEPLSIDIVRASEDEPASSDVTITDDTVGFAYNENSYTCVKQDEGEGEA</sequence>
<feature type="chain" id="PRO_5040751843" description="Lipocalin-like domain-containing protein" evidence="1">
    <location>
        <begin position="26"/>
        <end position="151"/>
    </location>
</feature>
<dbReference type="PROSITE" id="PS51257">
    <property type="entry name" value="PROKAR_LIPOPROTEIN"/>
    <property type="match status" value="1"/>
</dbReference>
<comment type="caution">
    <text evidence="2">The sequence shown here is derived from an EMBL/GenBank/DDBJ whole genome shotgun (WGS) entry which is preliminary data.</text>
</comment>
<accession>A0A9X3NRC1</accession>
<evidence type="ECO:0000256" key="1">
    <source>
        <dbReference type="SAM" id="SignalP"/>
    </source>
</evidence>
<keyword evidence="3" id="KW-1185">Reference proteome</keyword>
<feature type="signal peptide" evidence="1">
    <location>
        <begin position="1"/>
        <end position="25"/>
    </location>
</feature>
<dbReference type="EMBL" id="JAJAQC010000075">
    <property type="protein sequence ID" value="MDA0567760.1"/>
    <property type="molecule type" value="Genomic_DNA"/>
</dbReference>
<dbReference type="AlphaFoldDB" id="A0A9X3NRC1"/>